<protein>
    <submittedName>
        <fullName evidence="2">Uncharacterized protein</fullName>
    </submittedName>
</protein>
<evidence type="ECO:0000256" key="1">
    <source>
        <dbReference type="SAM" id="MobiDB-lite"/>
    </source>
</evidence>
<evidence type="ECO:0000313" key="2">
    <source>
        <dbReference type="EMBL" id="KAF9518707.1"/>
    </source>
</evidence>
<reference evidence="2" key="1">
    <citation type="journal article" date="2020" name="Nat. Commun.">
        <title>Large-scale genome sequencing of mycorrhizal fungi provides insights into the early evolution of symbiotic traits.</title>
        <authorList>
            <person name="Miyauchi S."/>
            <person name="Kiss E."/>
            <person name="Kuo A."/>
            <person name="Drula E."/>
            <person name="Kohler A."/>
            <person name="Sanchez-Garcia M."/>
            <person name="Morin E."/>
            <person name="Andreopoulos B."/>
            <person name="Barry K.W."/>
            <person name="Bonito G."/>
            <person name="Buee M."/>
            <person name="Carver A."/>
            <person name="Chen C."/>
            <person name="Cichocki N."/>
            <person name="Clum A."/>
            <person name="Culley D."/>
            <person name="Crous P.W."/>
            <person name="Fauchery L."/>
            <person name="Girlanda M."/>
            <person name="Hayes R.D."/>
            <person name="Keri Z."/>
            <person name="LaButti K."/>
            <person name="Lipzen A."/>
            <person name="Lombard V."/>
            <person name="Magnuson J."/>
            <person name="Maillard F."/>
            <person name="Murat C."/>
            <person name="Nolan M."/>
            <person name="Ohm R.A."/>
            <person name="Pangilinan J."/>
            <person name="Pereira M.F."/>
            <person name="Perotto S."/>
            <person name="Peter M."/>
            <person name="Pfister S."/>
            <person name="Riley R."/>
            <person name="Sitrit Y."/>
            <person name="Stielow J.B."/>
            <person name="Szollosi G."/>
            <person name="Zifcakova L."/>
            <person name="Stursova M."/>
            <person name="Spatafora J.W."/>
            <person name="Tedersoo L."/>
            <person name="Vaario L.M."/>
            <person name="Yamada A."/>
            <person name="Yan M."/>
            <person name="Wang P."/>
            <person name="Xu J."/>
            <person name="Bruns T."/>
            <person name="Baldrian P."/>
            <person name="Vilgalys R."/>
            <person name="Dunand C."/>
            <person name="Henrissat B."/>
            <person name="Grigoriev I.V."/>
            <person name="Hibbett D."/>
            <person name="Nagy L.G."/>
            <person name="Martin F.M."/>
        </authorList>
    </citation>
    <scope>NUCLEOTIDE SEQUENCE</scope>
    <source>
        <strain evidence="2">UP504</strain>
    </source>
</reference>
<keyword evidence="3" id="KW-1185">Reference proteome</keyword>
<organism evidence="2 3">
    <name type="scientific">Hydnum rufescens UP504</name>
    <dbReference type="NCBI Taxonomy" id="1448309"/>
    <lineage>
        <taxon>Eukaryota</taxon>
        <taxon>Fungi</taxon>
        <taxon>Dikarya</taxon>
        <taxon>Basidiomycota</taxon>
        <taxon>Agaricomycotina</taxon>
        <taxon>Agaricomycetes</taxon>
        <taxon>Cantharellales</taxon>
        <taxon>Hydnaceae</taxon>
        <taxon>Hydnum</taxon>
    </lineage>
</organism>
<comment type="caution">
    <text evidence="2">The sequence shown here is derived from an EMBL/GenBank/DDBJ whole genome shotgun (WGS) entry which is preliminary data.</text>
</comment>
<dbReference type="EMBL" id="MU128923">
    <property type="protein sequence ID" value="KAF9518707.1"/>
    <property type="molecule type" value="Genomic_DNA"/>
</dbReference>
<evidence type="ECO:0000313" key="3">
    <source>
        <dbReference type="Proteomes" id="UP000886523"/>
    </source>
</evidence>
<dbReference type="AlphaFoldDB" id="A0A9P6DYQ3"/>
<sequence>MGDETNWTIVPIFSFSRLQFPIQEIEDTEIWANYSIYYLSIWGWTRPQGPEELEEDHTPCCHGCVVIGIRLCTLHTTIQNPPTNECGPKWVQYTAYTHSPQGHATTDKGPHTRFSGLPPCAKIRPPPKIPRTLRNTRLGMNTGMNEWQRAHKARTETEPDTDHQRMAGQQTEPSPRRLRHRHPATDSEGPNCSAAAQQGVRPPRKACFEDSICKARMNKNSQRCPLEGLPKWNPGPDWGEFQLQLCKKSSLWLLFLGTGGPQGPPGKNI</sequence>
<name>A0A9P6DYQ3_9AGAM</name>
<feature type="region of interest" description="Disordered" evidence="1">
    <location>
        <begin position="145"/>
        <end position="198"/>
    </location>
</feature>
<proteinExistence type="predicted"/>
<accession>A0A9P6DYQ3</accession>
<gene>
    <name evidence="2" type="ORF">BS47DRAFT_1358768</name>
</gene>
<dbReference type="Proteomes" id="UP000886523">
    <property type="component" value="Unassembled WGS sequence"/>
</dbReference>
<feature type="compositionally biased region" description="Basic and acidic residues" evidence="1">
    <location>
        <begin position="153"/>
        <end position="165"/>
    </location>
</feature>